<gene>
    <name evidence="12" type="ORF">FOA43_003777</name>
</gene>
<keyword evidence="6" id="KW-0009">Actin-binding</keyword>
<evidence type="ECO:0000256" key="3">
    <source>
        <dbReference type="ARBA" id="ARBA00022574"/>
    </source>
</evidence>
<dbReference type="InterPro" id="IPR019775">
    <property type="entry name" value="WD40_repeat_CS"/>
</dbReference>
<dbReference type="EMBL" id="CP064815">
    <property type="protein sequence ID" value="QPG76388.1"/>
    <property type="molecule type" value="Genomic_DNA"/>
</dbReference>
<dbReference type="GO" id="GO:0007015">
    <property type="term" value="P:actin filament organization"/>
    <property type="evidence" value="ECO:0007669"/>
    <property type="project" value="TreeGrafter"/>
</dbReference>
<dbReference type="SMART" id="SM00320">
    <property type="entry name" value="WD40"/>
    <property type="match status" value="4"/>
</dbReference>
<dbReference type="SMART" id="SM01167">
    <property type="entry name" value="DUF1900"/>
    <property type="match status" value="1"/>
</dbReference>
<evidence type="ECO:0000259" key="11">
    <source>
        <dbReference type="SMART" id="SM01166"/>
    </source>
</evidence>
<keyword evidence="13" id="KW-1185">Reference proteome</keyword>
<dbReference type="Proteomes" id="UP000662931">
    <property type="component" value="Chromosome 4"/>
</dbReference>
<evidence type="ECO:0000256" key="2">
    <source>
        <dbReference type="ARBA" id="ARBA00022553"/>
    </source>
</evidence>
<keyword evidence="2" id="KW-0597">Phosphoprotein</keyword>
<protein>
    <recommendedName>
        <fullName evidence="9">Coronin</fullName>
    </recommendedName>
</protein>
<dbReference type="SMART" id="SM01166">
    <property type="entry name" value="DUF1899"/>
    <property type="match status" value="1"/>
</dbReference>
<evidence type="ECO:0000256" key="5">
    <source>
        <dbReference type="ARBA" id="ARBA00023054"/>
    </source>
</evidence>
<dbReference type="InterPro" id="IPR015505">
    <property type="entry name" value="Coronin"/>
</dbReference>
<dbReference type="GO" id="GO:0030479">
    <property type="term" value="C:actin cortical patch"/>
    <property type="evidence" value="ECO:0007669"/>
    <property type="project" value="UniProtKB-ARBA"/>
</dbReference>
<dbReference type="InterPro" id="IPR015943">
    <property type="entry name" value="WD40/YVTN_repeat-like_dom_sf"/>
</dbReference>
<dbReference type="Gene3D" id="2.130.10.10">
    <property type="entry name" value="YVTN repeat-like/Quinoprotein amine dehydrogenase"/>
    <property type="match status" value="1"/>
</dbReference>
<dbReference type="PANTHER" id="PTHR10856:SF0">
    <property type="entry name" value="CORONIN"/>
    <property type="match status" value="1"/>
</dbReference>
<feature type="compositionally biased region" description="Basic and acidic residues" evidence="10">
    <location>
        <begin position="482"/>
        <end position="564"/>
    </location>
</feature>
<feature type="region of interest" description="Disordered" evidence="10">
    <location>
        <begin position="468"/>
        <end position="574"/>
    </location>
</feature>
<evidence type="ECO:0000256" key="4">
    <source>
        <dbReference type="ARBA" id="ARBA00022737"/>
    </source>
</evidence>
<evidence type="ECO:0000256" key="7">
    <source>
        <dbReference type="ARBA" id="ARBA00062568"/>
    </source>
</evidence>
<dbReference type="InterPro" id="IPR001680">
    <property type="entry name" value="WD40_rpt"/>
</dbReference>
<feature type="repeat" description="WD" evidence="8">
    <location>
        <begin position="175"/>
        <end position="216"/>
    </location>
</feature>
<dbReference type="InterPro" id="IPR036322">
    <property type="entry name" value="WD40_repeat_dom_sf"/>
</dbReference>
<dbReference type="SUPFAM" id="SSF50978">
    <property type="entry name" value="WD40 repeat-like"/>
    <property type="match status" value="1"/>
</dbReference>
<dbReference type="AlphaFoldDB" id="A0A875S613"/>
<evidence type="ECO:0000256" key="8">
    <source>
        <dbReference type="PROSITE-ProRule" id="PRU00221"/>
    </source>
</evidence>
<dbReference type="RefSeq" id="XP_038779953.1">
    <property type="nucleotide sequence ID" value="XM_038924025.1"/>
</dbReference>
<dbReference type="PROSITE" id="PS50082">
    <property type="entry name" value="WD_REPEATS_2"/>
    <property type="match status" value="2"/>
</dbReference>
<dbReference type="GeneID" id="62197177"/>
<dbReference type="PROSITE" id="PS00678">
    <property type="entry name" value="WD_REPEATS_1"/>
    <property type="match status" value="1"/>
</dbReference>
<evidence type="ECO:0000313" key="13">
    <source>
        <dbReference type="Proteomes" id="UP000662931"/>
    </source>
</evidence>
<dbReference type="Pfam" id="PF00400">
    <property type="entry name" value="WD40"/>
    <property type="match status" value="3"/>
</dbReference>
<evidence type="ECO:0000256" key="9">
    <source>
        <dbReference type="RuleBase" id="RU280818"/>
    </source>
</evidence>
<evidence type="ECO:0000256" key="1">
    <source>
        <dbReference type="ARBA" id="ARBA00009482"/>
    </source>
</evidence>
<keyword evidence="5" id="KW-0175">Coiled coil</keyword>
<keyword evidence="3 8" id="KW-0853">WD repeat</keyword>
<dbReference type="KEGG" id="bnn:FOA43_003777"/>
<feature type="compositionally biased region" description="Basic and acidic residues" evidence="10">
    <location>
        <begin position="415"/>
        <end position="440"/>
    </location>
</feature>
<dbReference type="InterPro" id="IPR015048">
    <property type="entry name" value="DUF1899"/>
</dbReference>
<reference evidence="12" key="1">
    <citation type="submission" date="2020-10" db="EMBL/GenBank/DDBJ databases">
        <authorList>
            <person name="Roach M.J.R."/>
        </authorList>
    </citation>
    <scope>NUCLEOTIDE SEQUENCE</scope>
    <source>
        <strain evidence="12">CBS 1945</strain>
    </source>
</reference>
<feature type="repeat" description="WD" evidence="8">
    <location>
        <begin position="133"/>
        <end position="166"/>
    </location>
</feature>
<sequence>MRGQFVRASKYRHVFGQAFKKELCYENLKATLNAFDSNLLQCNGKYIIINANGIGSIVVVPVGETGKAPEKVPMFRGHAGGSVMDTAFDPFDDQKFASTGEDGKILLWEIPKDYSFIHNDPKNIVDVKPVGELTGHTRKVGHVAYNPVAKDVLASSAFDYSVKIWNAATKLCEVNLQHRDFVTSFCFNYDGTKIATTCRDKKIRVWDVRSGKLLCEGSGHPGAKASRIVWLGNTERLLTTGFDRYSERQLGVWKADAIDEGPIGGFYSVDSSSGIMMPFYDPSTNMLFIGGKGDGNIRYYEFADDELYEISEFQSTDAQRGLAVTPKRSVNVKENEIVRAYKLLNDNSVEPISFIVPRRSEMFQEDIYSDAPAVIPAMTAEEYFSGKTVPGPILMSMKDLYDGKVNPETKNSVARPEEKPKEKAKEEVKEEIKEVKEEPSRPIFVKSQEQGVDNMLKEKAVNGLLDKVNNLSDDDTQDVDFGDNKAWEPESEPKMPRNPSERAKSEEPEKTEEPEKAEKAEKAVKSVKAEKAEKPEKPEETKNSKSEDSKPEKTAEKAVNEPKVIKPTPATTSIPRTVGLKANVEKLQVLITKLESTIDKLIESNLDKDARLKSLECKVETLLKQ</sequence>
<dbReference type="Pfam" id="PF16300">
    <property type="entry name" value="WD40_4"/>
    <property type="match status" value="1"/>
</dbReference>
<accession>A0A875S613</accession>
<evidence type="ECO:0000256" key="6">
    <source>
        <dbReference type="ARBA" id="ARBA00023203"/>
    </source>
</evidence>
<dbReference type="PANTHER" id="PTHR10856">
    <property type="entry name" value="CORONIN"/>
    <property type="match status" value="1"/>
</dbReference>
<organism evidence="12 13">
    <name type="scientific">Eeniella nana</name>
    <name type="common">Yeast</name>
    <name type="synonym">Brettanomyces nanus</name>
    <dbReference type="NCBI Taxonomy" id="13502"/>
    <lineage>
        <taxon>Eukaryota</taxon>
        <taxon>Fungi</taxon>
        <taxon>Dikarya</taxon>
        <taxon>Ascomycota</taxon>
        <taxon>Saccharomycotina</taxon>
        <taxon>Pichiomycetes</taxon>
        <taxon>Pichiales</taxon>
        <taxon>Pichiaceae</taxon>
        <taxon>Brettanomyces</taxon>
    </lineage>
</organism>
<proteinExistence type="inferred from homology"/>
<comment type="subunit">
    <text evidence="7">Binds to F-actin.</text>
</comment>
<dbReference type="GO" id="GO:0051015">
    <property type="term" value="F:actin filament binding"/>
    <property type="evidence" value="ECO:0007669"/>
    <property type="project" value="TreeGrafter"/>
</dbReference>
<name>A0A875S613_EENNA</name>
<feature type="domain" description="DUF1899" evidence="11">
    <location>
        <begin position="4"/>
        <end position="66"/>
    </location>
</feature>
<comment type="similarity">
    <text evidence="1 9">Belongs to the WD repeat coronin family.</text>
</comment>
<evidence type="ECO:0000313" key="12">
    <source>
        <dbReference type="EMBL" id="QPG76388.1"/>
    </source>
</evidence>
<dbReference type="Pfam" id="PF08953">
    <property type="entry name" value="DUF1899"/>
    <property type="match status" value="1"/>
</dbReference>
<feature type="compositionally biased region" description="Acidic residues" evidence="10">
    <location>
        <begin position="472"/>
        <end position="481"/>
    </location>
</feature>
<feature type="region of interest" description="Disordered" evidence="10">
    <location>
        <begin position="406"/>
        <end position="449"/>
    </location>
</feature>
<dbReference type="PROSITE" id="PS50294">
    <property type="entry name" value="WD_REPEATS_REGION"/>
    <property type="match status" value="2"/>
</dbReference>
<dbReference type="OrthoDB" id="1850764at2759"/>
<dbReference type="FunFam" id="2.130.10.10:FF:000197">
    <property type="entry name" value="Coronin"/>
    <property type="match status" value="1"/>
</dbReference>
<keyword evidence="4 9" id="KW-0677">Repeat</keyword>
<evidence type="ECO:0000256" key="10">
    <source>
        <dbReference type="SAM" id="MobiDB-lite"/>
    </source>
</evidence>